<sequence>MRTLRGRVLFSLIAGMFITVAITVFLFVRLIHSLTIDQAKSELHGQIGKAIEILNEDLHALDPTDLKLHFKNRLYNVDYFIINSDQVVVAASHPSKMGYRLHVPLIKEDGIMPLDNKKMLYATRKLTTDNLQIVVYAPLSSLSAITGQLMLTTMVSILASFLVVLVIGLMAVWKTTKPLKELTQAVSSYEPYRPQHPLPKGDRTEIGELINTFQDMSSRIHKQHHSQVEFLQNVSHELRTPLMSIQGYALAIKDQVVTVDQGLEVIHKESKRMILMVEKLLQLSRLEHPGESWPYTTEDMRNMADQAAALLAPAASEYDIGLEVIGDVVVANIPAEQCFQVLINLIQNAIRHAHSRVLLRVEEGEVLSSTEDQQSLKLWAIHIEDDGPGVPPEEAQAIFERFYKGQDGVTGLGLAICGQIAERMGATLSCTRSTLGGARFTFMMKLQDK</sequence>
<evidence type="ECO:0000259" key="16">
    <source>
        <dbReference type="PROSITE" id="PS50885"/>
    </source>
</evidence>
<dbReference type="PROSITE" id="PS50885">
    <property type="entry name" value="HAMP"/>
    <property type="match status" value="1"/>
</dbReference>
<keyword evidence="10" id="KW-0067">ATP-binding</keyword>
<feature type="domain" description="Histidine kinase" evidence="15">
    <location>
        <begin position="233"/>
        <end position="448"/>
    </location>
</feature>
<dbReference type="Pfam" id="PF00512">
    <property type="entry name" value="HisKA"/>
    <property type="match status" value="1"/>
</dbReference>
<dbReference type="PANTHER" id="PTHR45436">
    <property type="entry name" value="SENSOR HISTIDINE KINASE YKOH"/>
    <property type="match status" value="1"/>
</dbReference>
<evidence type="ECO:0000256" key="12">
    <source>
        <dbReference type="ARBA" id="ARBA00023012"/>
    </source>
</evidence>
<evidence type="ECO:0000313" key="17">
    <source>
        <dbReference type="EMBL" id="MBP2000436.1"/>
    </source>
</evidence>
<keyword evidence="5" id="KW-0597">Phosphoprotein</keyword>
<evidence type="ECO:0000256" key="8">
    <source>
        <dbReference type="ARBA" id="ARBA00022741"/>
    </source>
</evidence>
<evidence type="ECO:0000256" key="7">
    <source>
        <dbReference type="ARBA" id="ARBA00022692"/>
    </source>
</evidence>
<dbReference type="GO" id="GO:0016301">
    <property type="term" value="F:kinase activity"/>
    <property type="evidence" value="ECO:0007669"/>
    <property type="project" value="UniProtKB-KW"/>
</dbReference>
<organism evidence="17 18">
    <name type="scientific">Paenibacillus shirakamiensis</name>
    <dbReference type="NCBI Taxonomy" id="1265935"/>
    <lineage>
        <taxon>Bacteria</taxon>
        <taxon>Bacillati</taxon>
        <taxon>Bacillota</taxon>
        <taxon>Bacilli</taxon>
        <taxon>Bacillales</taxon>
        <taxon>Paenibacillaceae</taxon>
        <taxon>Paenibacillus</taxon>
    </lineage>
</organism>
<dbReference type="SMART" id="SM00304">
    <property type="entry name" value="HAMP"/>
    <property type="match status" value="1"/>
</dbReference>
<dbReference type="RefSeq" id="WP_209860676.1">
    <property type="nucleotide sequence ID" value="NZ_JAGGLD010000002.1"/>
</dbReference>
<dbReference type="InterPro" id="IPR003661">
    <property type="entry name" value="HisK_dim/P_dom"/>
</dbReference>
<dbReference type="EC" id="2.7.13.3" evidence="3"/>
<dbReference type="SMART" id="SM00387">
    <property type="entry name" value="HATPase_c"/>
    <property type="match status" value="1"/>
</dbReference>
<keyword evidence="6" id="KW-0808">Transferase</keyword>
<keyword evidence="18" id="KW-1185">Reference proteome</keyword>
<evidence type="ECO:0000256" key="6">
    <source>
        <dbReference type="ARBA" id="ARBA00022679"/>
    </source>
</evidence>
<evidence type="ECO:0000256" key="13">
    <source>
        <dbReference type="ARBA" id="ARBA00023136"/>
    </source>
</evidence>
<keyword evidence="12" id="KW-0902">Two-component regulatory system</keyword>
<reference evidence="17 18" key="1">
    <citation type="submission" date="2021-03" db="EMBL/GenBank/DDBJ databases">
        <title>Genomic Encyclopedia of Type Strains, Phase IV (KMG-IV): sequencing the most valuable type-strain genomes for metagenomic binning, comparative biology and taxonomic classification.</title>
        <authorList>
            <person name="Goeker M."/>
        </authorList>
    </citation>
    <scope>NUCLEOTIDE SEQUENCE [LARGE SCALE GENOMIC DNA]</scope>
    <source>
        <strain evidence="17 18">DSM 26806</strain>
    </source>
</reference>
<keyword evidence="11 14" id="KW-1133">Transmembrane helix</keyword>
<accession>A0ABS4JFE8</accession>
<dbReference type="InterPro" id="IPR036890">
    <property type="entry name" value="HATPase_C_sf"/>
</dbReference>
<dbReference type="InterPro" id="IPR050428">
    <property type="entry name" value="TCS_sensor_his_kinase"/>
</dbReference>
<keyword evidence="7 14" id="KW-0812">Transmembrane</keyword>
<proteinExistence type="predicted"/>
<dbReference type="Pfam" id="PF02518">
    <property type="entry name" value="HATPase_c"/>
    <property type="match status" value="1"/>
</dbReference>
<gene>
    <name evidence="17" type="ORF">J2Z69_001467</name>
</gene>
<evidence type="ECO:0000256" key="3">
    <source>
        <dbReference type="ARBA" id="ARBA00012438"/>
    </source>
</evidence>
<dbReference type="InterPro" id="IPR005467">
    <property type="entry name" value="His_kinase_dom"/>
</dbReference>
<dbReference type="CDD" id="cd00075">
    <property type="entry name" value="HATPase"/>
    <property type="match status" value="1"/>
</dbReference>
<evidence type="ECO:0000256" key="5">
    <source>
        <dbReference type="ARBA" id="ARBA00022553"/>
    </source>
</evidence>
<dbReference type="SUPFAM" id="SSF55874">
    <property type="entry name" value="ATPase domain of HSP90 chaperone/DNA topoisomerase II/histidine kinase"/>
    <property type="match status" value="1"/>
</dbReference>
<dbReference type="Gene3D" id="3.30.565.10">
    <property type="entry name" value="Histidine kinase-like ATPase, C-terminal domain"/>
    <property type="match status" value="1"/>
</dbReference>
<dbReference type="EMBL" id="JAGGLD010000002">
    <property type="protein sequence ID" value="MBP2000436.1"/>
    <property type="molecule type" value="Genomic_DNA"/>
</dbReference>
<feature type="domain" description="HAMP" evidence="16">
    <location>
        <begin position="173"/>
        <end position="225"/>
    </location>
</feature>
<comment type="caution">
    <text evidence="17">The sequence shown here is derived from an EMBL/GenBank/DDBJ whole genome shotgun (WGS) entry which is preliminary data.</text>
</comment>
<dbReference type="InterPro" id="IPR003660">
    <property type="entry name" value="HAMP_dom"/>
</dbReference>
<keyword evidence="9 17" id="KW-0418">Kinase</keyword>
<evidence type="ECO:0000259" key="15">
    <source>
        <dbReference type="PROSITE" id="PS50109"/>
    </source>
</evidence>
<evidence type="ECO:0000256" key="4">
    <source>
        <dbReference type="ARBA" id="ARBA00022475"/>
    </source>
</evidence>
<keyword evidence="8" id="KW-0547">Nucleotide-binding</keyword>
<evidence type="ECO:0000256" key="2">
    <source>
        <dbReference type="ARBA" id="ARBA00004651"/>
    </source>
</evidence>
<feature type="transmembrane region" description="Helical" evidence="14">
    <location>
        <begin position="12"/>
        <end position="31"/>
    </location>
</feature>
<evidence type="ECO:0000256" key="10">
    <source>
        <dbReference type="ARBA" id="ARBA00022840"/>
    </source>
</evidence>
<evidence type="ECO:0000256" key="14">
    <source>
        <dbReference type="SAM" id="Phobius"/>
    </source>
</evidence>
<dbReference type="Gene3D" id="6.10.340.10">
    <property type="match status" value="1"/>
</dbReference>
<feature type="transmembrane region" description="Helical" evidence="14">
    <location>
        <begin position="149"/>
        <end position="173"/>
    </location>
</feature>
<evidence type="ECO:0000256" key="11">
    <source>
        <dbReference type="ARBA" id="ARBA00022989"/>
    </source>
</evidence>
<dbReference type="PRINTS" id="PR00344">
    <property type="entry name" value="BCTRLSENSOR"/>
</dbReference>
<comment type="catalytic activity">
    <reaction evidence="1">
        <text>ATP + protein L-histidine = ADP + protein N-phospho-L-histidine.</text>
        <dbReference type="EC" id="2.7.13.3"/>
    </reaction>
</comment>
<evidence type="ECO:0000256" key="1">
    <source>
        <dbReference type="ARBA" id="ARBA00000085"/>
    </source>
</evidence>
<dbReference type="PANTHER" id="PTHR45436:SF5">
    <property type="entry name" value="SENSOR HISTIDINE KINASE TRCS"/>
    <property type="match status" value="1"/>
</dbReference>
<protein>
    <recommendedName>
        <fullName evidence="3">histidine kinase</fullName>
        <ecNumber evidence="3">2.7.13.3</ecNumber>
    </recommendedName>
</protein>
<dbReference type="SMART" id="SM00388">
    <property type="entry name" value="HisKA"/>
    <property type="match status" value="1"/>
</dbReference>
<evidence type="ECO:0000256" key="9">
    <source>
        <dbReference type="ARBA" id="ARBA00022777"/>
    </source>
</evidence>
<dbReference type="InterPro" id="IPR036097">
    <property type="entry name" value="HisK_dim/P_sf"/>
</dbReference>
<name>A0ABS4JFE8_9BACL</name>
<dbReference type="InterPro" id="IPR003594">
    <property type="entry name" value="HATPase_dom"/>
</dbReference>
<comment type="subcellular location">
    <subcellularLocation>
        <location evidence="2">Cell membrane</location>
        <topology evidence="2">Multi-pass membrane protein</topology>
    </subcellularLocation>
</comment>
<dbReference type="SUPFAM" id="SSF47384">
    <property type="entry name" value="Homodimeric domain of signal transducing histidine kinase"/>
    <property type="match status" value="1"/>
</dbReference>
<dbReference type="InterPro" id="IPR004358">
    <property type="entry name" value="Sig_transdc_His_kin-like_C"/>
</dbReference>
<dbReference type="Gene3D" id="1.10.287.130">
    <property type="match status" value="1"/>
</dbReference>
<dbReference type="PROSITE" id="PS50109">
    <property type="entry name" value="HIS_KIN"/>
    <property type="match status" value="1"/>
</dbReference>
<evidence type="ECO:0000313" key="18">
    <source>
        <dbReference type="Proteomes" id="UP001519288"/>
    </source>
</evidence>
<keyword evidence="13 14" id="KW-0472">Membrane</keyword>
<dbReference type="CDD" id="cd00082">
    <property type="entry name" value="HisKA"/>
    <property type="match status" value="1"/>
</dbReference>
<keyword evidence="4" id="KW-1003">Cell membrane</keyword>
<dbReference type="Proteomes" id="UP001519288">
    <property type="component" value="Unassembled WGS sequence"/>
</dbReference>